<proteinExistence type="predicted"/>
<organism evidence="3 4">
    <name type="scientific">Halorubrum rubrum</name>
    <dbReference type="NCBI Taxonomy" id="1126240"/>
    <lineage>
        <taxon>Archaea</taxon>
        <taxon>Methanobacteriati</taxon>
        <taxon>Methanobacteriota</taxon>
        <taxon>Stenosarchaea group</taxon>
        <taxon>Halobacteria</taxon>
        <taxon>Halobacteriales</taxon>
        <taxon>Haloferacaceae</taxon>
        <taxon>Halorubrum</taxon>
    </lineage>
</organism>
<keyword evidence="1" id="KW-0812">Transmembrane</keyword>
<evidence type="ECO:0000256" key="1">
    <source>
        <dbReference type="SAM" id="Phobius"/>
    </source>
</evidence>
<evidence type="ECO:0000313" key="4">
    <source>
        <dbReference type="Proteomes" id="UP001596118"/>
    </source>
</evidence>
<dbReference type="AlphaFoldDB" id="A0ABD5QYY9"/>
<gene>
    <name evidence="3" type="ORF">ACFPM1_03590</name>
</gene>
<keyword evidence="1" id="KW-0472">Membrane</keyword>
<feature type="transmembrane region" description="Helical" evidence="1">
    <location>
        <begin position="180"/>
        <end position="200"/>
    </location>
</feature>
<evidence type="ECO:0000313" key="3">
    <source>
        <dbReference type="EMBL" id="MFC5277853.1"/>
    </source>
</evidence>
<dbReference type="InterPro" id="IPR002102">
    <property type="entry name" value="Cohesin_dom"/>
</dbReference>
<dbReference type="Pfam" id="PF00963">
    <property type="entry name" value="Cohesin"/>
    <property type="match status" value="1"/>
</dbReference>
<reference evidence="3 4" key="1">
    <citation type="journal article" date="2019" name="Int. J. Syst. Evol. Microbiol.">
        <title>The Global Catalogue of Microorganisms (GCM) 10K type strain sequencing project: providing services to taxonomists for standard genome sequencing and annotation.</title>
        <authorList>
            <consortium name="The Broad Institute Genomics Platform"/>
            <consortium name="The Broad Institute Genome Sequencing Center for Infectious Disease"/>
            <person name="Wu L."/>
            <person name="Ma J."/>
        </authorList>
    </citation>
    <scope>NUCLEOTIDE SEQUENCE [LARGE SCALE GENOMIC DNA]</scope>
    <source>
        <strain evidence="3 4">CGMCC 1.12124</strain>
    </source>
</reference>
<keyword evidence="1" id="KW-1133">Transmembrane helix</keyword>
<dbReference type="InterPro" id="IPR008965">
    <property type="entry name" value="CBM2/CBM3_carb-bd_dom_sf"/>
</dbReference>
<dbReference type="EMBL" id="JBHSKY010000003">
    <property type="protein sequence ID" value="MFC5277853.1"/>
    <property type="molecule type" value="Genomic_DNA"/>
</dbReference>
<evidence type="ECO:0000259" key="2">
    <source>
        <dbReference type="Pfam" id="PF00963"/>
    </source>
</evidence>
<sequence>MTRRAGRTGSRPAVVVATVALLLGATVASAGVAAAGDASISVTGDESRISLEGTEGDRFDLTVATNATNVSGYQVVLAFDPAVVEVVSVSGTDDFDDPVVNVDEENSRVAFNQYRSSTVDDPRLATLTVEIVGSGGNWTALSFVRSETKLSDDVGGERDISRFDRVTVTVASEAGTTETVVPGFGATAVLAAGVTLYGYLRWRRR</sequence>
<dbReference type="Gene3D" id="2.60.40.680">
    <property type="match status" value="1"/>
</dbReference>
<accession>A0ABD5QYY9</accession>
<feature type="domain" description="Cohesin" evidence="2">
    <location>
        <begin position="53"/>
        <end position="161"/>
    </location>
</feature>
<dbReference type="RefSeq" id="WP_256412370.1">
    <property type="nucleotide sequence ID" value="NZ_JANHDM010000009.1"/>
</dbReference>
<name>A0ABD5QYY9_9EURY</name>
<comment type="caution">
    <text evidence="3">The sequence shown here is derived from an EMBL/GenBank/DDBJ whole genome shotgun (WGS) entry which is preliminary data.</text>
</comment>
<protein>
    <submittedName>
        <fullName evidence="3">Cohesin domain-containing protein</fullName>
    </submittedName>
</protein>
<dbReference type="SUPFAM" id="SSF49384">
    <property type="entry name" value="Carbohydrate-binding domain"/>
    <property type="match status" value="1"/>
</dbReference>
<keyword evidence="4" id="KW-1185">Reference proteome</keyword>
<dbReference type="CDD" id="cd08547">
    <property type="entry name" value="Type_II_cohesin"/>
    <property type="match status" value="1"/>
</dbReference>
<dbReference type="Proteomes" id="UP001596118">
    <property type="component" value="Unassembled WGS sequence"/>
</dbReference>